<evidence type="ECO:0000256" key="1">
    <source>
        <dbReference type="SAM" id="SignalP"/>
    </source>
</evidence>
<keyword evidence="1" id="KW-0732">Signal</keyword>
<feature type="signal peptide" evidence="1">
    <location>
        <begin position="1"/>
        <end position="19"/>
    </location>
</feature>
<dbReference type="OrthoDB" id="1489185at2"/>
<dbReference type="NCBIfam" id="TIGR04131">
    <property type="entry name" value="Bac_Flav_CTERM"/>
    <property type="match status" value="1"/>
</dbReference>
<organism evidence="2 3">
    <name type="scientific">Salegentibacter echinorum</name>
    <dbReference type="NCBI Taxonomy" id="1073325"/>
    <lineage>
        <taxon>Bacteria</taxon>
        <taxon>Pseudomonadati</taxon>
        <taxon>Bacteroidota</taxon>
        <taxon>Flavobacteriia</taxon>
        <taxon>Flavobacteriales</taxon>
        <taxon>Flavobacteriaceae</taxon>
        <taxon>Salegentibacter</taxon>
    </lineage>
</organism>
<sequence length="410" mass="46495">MKKKILYIAILLLSTGLHAQTSNEGTLYVSEDTEFSTLERFNNLETGNFFNDGNTFIYNHFNNDGVIDFYNETGLTQFIGSNPQRISGGNASYFYNVLFENNSENAPFQLSGEINIAGESNFSQGIVDNDNYGGNIIFEEKAHHINTSNASHVDGYVIHYGTEDFIFPVGDQSFYRFAGTAEIQNTSSIVEAKYYLENSNEMYSQESRSDIIQVINKNEYWTIENIGETEEAFITLSWSDETTPPEILATPREETIHIVRWDETENRWIDEGGIVNSDNQTVSTMVNNFGIFTLARVDEGESLPCQISVYNAVTPNGDGVNDYFSINSESCIENISVEIYNRWGVKVFETNNYGKQGDLFDGYSRGRLTVNKDEQLPTGTYFYILKFDYESSTNKLETYKKAGYLYLNGN</sequence>
<reference evidence="3" key="1">
    <citation type="submission" date="2016-11" db="EMBL/GenBank/DDBJ databases">
        <authorList>
            <person name="Varghese N."/>
            <person name="Submissions S."/>
        </authorList>
    </citation>
    <scope>NUCLEOTIDE SEQUENCE [LARGE SCALE GENOMIC DNA]</scope>
    <source>
        <strain evidence="3">DSM 24579</strain>
    </source>
</reference>
<keyword evidence="3" id="KW-1185">Reference proteome</keyword>
<proteinExistence type="predicted"/>
<dbReference type="STRING" id="1073325.SAMN05444483_11443"/>
<evidence type="ECO:0000313" key="3">
    <source>
        <dbReference type="Proteomes" id="UP000183945"/>
    </source>
</evidence>
<dbReference type="Proteomes" id="UP000183945">
    <property type="component" value="Unassembled WGS sequence"/>
</dbReference>
<gene>
    <name evidence="2" type="ORF">SAMN05444483_11443</name>
</gene>
<dbReference type="Pfam" id="PF13585">
    <property type="entry name" value="CHU_C"/>
    <property type="match status" value="1"/>
</dbReference>
<dbReference type="EMBL" id="FQVT01000014">
    <property type="protein sequence ID" value="SHG51087.1"/>
    <property type="molecule type" value="Genomic_DNA"/>
</dbReference>
<name>A0A1M5KEB6_SALEC</name>
<feature type="chain" id="PRO_5012409361" evidence="1">
    <location>
        <begin position="20"/>
        <end position="410"/>
    </location>
</feature>
<evidence type="ECO:0000313" key="2">
    <source>
        <dbReference type="EMBL" id="SHG51087.1"/>
    </source>
</evidence>
<accession>A0A1M5KEB6</accession>
<protein>
    <submittedName>
        <fullName evidence="2">Gliding motility-associated C-terminal domain-containing protein</fullName>
    </submittedName>
</protein>
<dbReference type="InterPro" id="IPR026341">
    <property type="entry name" value="T9SS_type_B"/>
</dbReference>
<dbReference type="AlphaFoldDB" id="A0A1M5KEB6"/>
<dbReference type="RefSeq" id="WP_072881101.1">
    <property type="nucleotide sequence ID" value="NZ_FQVT01000014.1"/>
</dbReference>